<dbReference type="InterPro" id="IPR036388">
    <property type="entry name" value="WH-like_DNA-bd_sf"/>
</dbReference>
<evidence type="ECO:0000256" key="4">
    <source>
        <dbReference type="ARBA" id="ARBA00022806"/>
    </source>
</evidence>
<dbReference type="PROSITE" id="PS00690">
    <property type="entry name" value="DEAH_ATP_HELICASE"/>
    <property type="match status" value="1"/>
</dbReference>
<dbReference type="Proteomes" id="UP000324585">
    <property type="component" value="Unassembled WGS sequence"/>
</dbReference>
<comment type="caution">
    <text evidence="12">The sequence shown here is derived from an EMBL/GenBank/DDBJ whole genome shotgun (WGS) entry which is preliminary data.</text>
</comment>
<proteinExistence type="inferred from homology"/>
<evidence type="ECO:0000313" key="13">
    <source>
        <dbReference type="Proteomes" id="UP000324585"/>
    </source>
</evidence>
<feature type="region of interest" description="Disordered" evidence="9">
    <location>
        <begin position="750"/>
        <end position="776"/>
    </location>
</feature>
<dbReference type="GO" id="GO:0043138">
    <property type="term" value="F:3'-5' DNA helicase activity"/>
    <property type="evidence" value="ECO:0007669"/>
    <property type="project" value="UniProtKB-EC"/>
</dbReference>
<name>A0A5J4Z1S3_PORPP</name>
<feature type="domain" description="Helicase C-terminal" evidence="11">
    <location>
        <begin position="287"/>
        <end position="434"/>
    </location>
</feature>
<keyword evidence="13" id="KW-1185">Reference proteome</keyword>
<dbReference type="AlphaFoldDB" id="A0A5J4Z1S3"/>
<keyword evidence="2" id="KW-0547">Nucleotide-binding</keyword>
<keyword evidence="6" id="KW-0238">DNA-binding</keyword>
<evidence type="ECO:0000256" key="6">
    <source>
        <dbReference type="ARBA" id="ARBA00023125"/>
    </source>
</evidence>
<dbReference type="NCBIfam" id="TIGR00614">
    <property type="entry name" value="recQ_fam"/>
    <property type="match status" value="1"/>
</dbReference>
<dbReference type="OrthoDB" id="10261556at2759"/>
<keyword evidence="5" id="KW-0067">ATP-binding</keyword>
<evidence type="ECO:0000256" key="1">
    <source>
        <dbReference type="ARBA" id="ARBA00005446"/>
    </source>
</evidence>
<dbReference type="PROSITE" id="PS51192">
    <property type="entry name" value="HELICASE_ATP_BIND_1"/>
    <property type="match status" value="1"/>
</dbReference>
<dbReference type="GO" id="GO:0005694">
    <property type="term" value="C:chromosome"/>
    <property type="evidence" value="ECO:0007669"/>
    <property type="project" value="TreeGrafter"/>
</dbReference>
<dbReference type="SMART" id="SM00490">
    <property type="entry name" value="HELICc"/>
    <property type="match status" value="1"/>
</dbReference>
<evidence type="ECO:0000313" key="12">
    <source>
        <dbReference type="EMBL" id="KAA8497576.1"/>
    </source>
</evidence>
<dbReference type="SUPFAM" id="SSF52540">
    <property type="entry name" value="P-loop containing nucleoside triphosphate hydrolases"/>
    <property type="match status" value="1"/>
</dbReference>
<evidence type="ECO:0000259" key="10">
    <source>
        <dbReference type="PROSITE" id="PS51192"/>
    </source>
</evidence>
<evidence type="ECO:0000256" key="9">
    <source>
        <dbReference type="SAM" id="MobiDB-lite"/>
    </source>
</evidence>
<evidence type="ECO:0000256" key="5">
    <source>
        <dbReference type="ARBA" id="ARBA00022840"/>
    </source>
</evidence>
<keyword evidence="3" id="KW-0378">Hydrolase</keyword>
<dbReference type="GO" id="GO:0016787">
    <property type="term" value="F:hydrolase activity"/>
    <property type="evidence" value="ECO:0007669"/>
    <property type="project" value="UniProtKB-KW"/>
</dbReference>
<dbReference type="GO" id="GO:0005524">
    <property type="term" value="F:ATP binding"/>
    <property type="evidence" value="ECO:0007669"/>
    <property type="project" value="UniProtKB-KW"/>
</dbReference>
<dbReference type="Gene3D" id="1.10.10.10">
    <property type="entry name" value="Winged helix-like DNA-binding domain superfamily/Winged helix DNA-binding domain"/>
    <property type="match status" value="1"/>
</dbReference>
<dbReference type="PANTHER" id="PTHR13710:SF120">
    <property type="entry name" value="BIFUNCTIONAL 3'-5' EXONUCLEASE_ATP-DEPENDENT HELICASE WRN"/>
    <property type="match status" value="1"/>
</dbReference>
<dbReference type="InterPro" id="IPR014001">
    <property type="entry name" value="Helicase_ATP-bd"/>
</dbReference>
<dbReference type="PROSITE" id="PS51194">
    <property type="entry name" value="HELICASE_CTER"/>
    <property type="match status" value="1"/>
</dbReference>
<comment type="similarity">
    <text evidence="1">Belongs to the helicase family. RecQ subfamily.</text>
</comment>
<dbReference type="PANTHER" id="PTHR13710">
    <property type="entry name" value="DNA HELICASE RECQ FAMILY MEMBER"/>
    <property type="match status" value="1"/>
</dbReference>
<dbReference type="EMBL" id="VRMN01000001">
    <property type="protein sequence ID" value="KAA8497576.1"/>
    <property type="molecule type" value="Genomic_DNA"/>
</dbReference>
<protein>
    <recommendedName>
        <fullName evidence="8">DNA 3'-5' helicase</fullName>
        <ecNumber evidence="8">5.6.2.4</ecNumber>
    </recommendedName>
</protein>
<dbReference type="Pfam" id="PF00271">
    <property type="entry name" value="Helicase_C"/>
    <property type="match status" value="1"/>
</dbReference>
<dbReference type="InterPro" id="IPR002464">
    <property type="entry name" value="DNA/RNA_helicase_DEAH_CS"/>
</dbReference>
<dbReference type="GO" id="GO:0000724">
    <property type="term" value="P:double-strand break repair via homologous recombination"/>
    <property type="evidence" value="ECO:0007669"/>
    <property type="project" value="TreeGrafter"/>
</dbReference>
<accession>A0A5J4Z1S3</accession>
<evidence type="ECO:0000256" key="7">
    <source>
        <dbReference type="ARBA" id="ARBA00034617"/>
    </source>
</evidence>
<dbReference type="GO" id="GO:0009378">
    <property type="term" value="F:four-way junction helicase activity"/>
    <property type="evidence" value="ECO:0007669"/>
    <property type="project" value="TreeGrafter"/>
</dbReference>
<evidence type="ECO:0000256" key="2">
    <source>
        <dbReference type="ARBA" id="ARBA00022741"/>
    </source>
</evidence>
<comment type="catalytic activity">
    <reaction evidence="7">
        <text>Couples ATP hydrolysis with the unwinding of duplex DNA by translocating in the 3'-5' direction.</text>
        <dbReference type="EC" id="5.6.2.4"/>
    </reaction>
</comment>
<sequence>MRCETMFALARPRSASDRGQALCESSACCGCRCRRHHGQRRSQGRARQWHGVAYVHARGDVAPTQMEQKAMELLKDRFGLNAFRDGQLDVILRVMKGESALGVFPTGMGKSLCFQLPALHFAGLTLVVSPLIALMKDQVGSLQALGIAAASLDSTLDTESAAQVQSDVRNNRIKILFVAPERLKNESFRRMIDHIHVSMMVVDEAHCISEWGHSFRPVYLLVAAFAQEIQNPVVLALTATATPAVVKDICREFRIEQECNALVHRAYRSNLELRASRVSPHTPLIDRVRSLAACIGTRSRGSTIVYVTLQETASKVAALLCDHGLPAQAYHAGMSSDERAEVQESFLSSPDGIIVATIAFGMGIDKPDIRFVYHFNMAKCIESFCQEVGRAGRDGVQATCESFVSAEDVQTLESMIIGDTPDLSSIVDLLTIFFDRNNARAELQELVSGTDNRLLIDLFGLGSFVDMNDSPLKVTLALVEKAGYITELTPLYMYHEIDPEGDHSMDDILNALGTQGSSGKERAIFEKIIEASKRGTRRSPKTPFYKFEVTEEFMSVNAELIPGHSLEDKSRMLSRVINSYPNLYRTKPGKLRHVYRVNRRLEGREFDLLCDQFYRRLVERERTEIQRLSNLQSMLLGHAGCFSRYIDDYFGSESPITRCGHCEFCITGSAESNAVTTQAPTLRSDPLEDPEFVDLVHVCQNELGLTSARQVARFAWAVKSPALRKHQRSALWGSLRFKYAFKPLLEAANQLVQPPQPPQLPEPQSKQQPRKQRDQT</sequence>
<dbReference type="GO" id="GO:0003677">
    <property type="term" value="F:DNA binding"/>
    <property type="evidence" value="ECO:0007669"/>
    <property type="project" value="UniProtKB-KW"/>
</dbReference>
<dbReference type="CDD" id="cd17920">
    <property type="entry name" value="DEXHc_RecQ"/>
    <property type="match status" value="1"/>
</dbReference>
<dbReference type="FunFam" id="3.40.50.300:FF:001389">
    <property type="entry name" value="ATP-dependent DNA helicase RecQ"/>
    <property type="match status" value="1"/>
</dbReference>
<dbReference type="InterPro" id="IPR027417">
    <property type="entry name" value="P-loop_NTPase"/>
</dbReference>
<reference evidence="13" key="1">
    <citation type="journal article" date="2019" name="Nat. Commun.">
        <title>Expansion of phycobilisome linker gene families in mesophilic red algae.</title>
        <authorList>
            <person name="Lee J."/>
            <person name="Kim D."/>
            <person name="Bhattacharya D."/>
            <person name="Yoon H.S."/>
        </authorList>
    </citation>
    <scope>NUCLEOTIDE SEQUENCE [LARGE SCALE GENOMIC DNA]</scope>
    <source>
        <strain evidence="13">CCMP 1328</strain>
    </source>
</reference>
<dbReference type="Pfam" id="PF00270">
    <property type="entry name" value="DEAD"/>
    <property type="match status" value="1"/>
</dbReference>
<evidence type="ECO:0000256" key="3">
    <source>
        <dbReference type="ARBA" id="ARBA00022801"/>
    </source>
</evidence>
<feature type="domain" description="Helicase ATP-binding" evidence="10">
    <location>
        <begin position="91"/>
        <end position="259"/>
    </location>
</feature>
<dbReference type="InterPro" id="IPR004589">
    <property type="entry name" value="DNA_helicase_ATP-dep_RecQ"/>
</dbReference>
<dbReference type="SMART" id="SM00487">
    <property type="entry name" value="DEXDc"/>
    <property type="match status" value="1"/>
</dbReference>
<dbReference type="Gene3D" id="3.40.50.300">
    <property type="entry name" value="P-loop containing nucleotide triphosphate hydrolases"/>
    <property type="match status" value="2"/>
</dbReference>
<dbReference type="GO" id="GO:0005737">
    <property type="term" value="C:cytoplasm"/>
    <property type="evidence" value="ECO:0007669"/>
    <property type="project" value="TreeGrafter"/>
</dbReference>
<dbReference type="EC" id="5.6.2.4" evidence="8"/>
<organism evidence="12 13">
    <name type="scientific">Porphyridium purpureum</name>
    <name type="common">Red alga</name>
    <name type="synonym">Porphyridium cruentum</name>
    <dbReference type="NCBI Taxonomy" id="35688"/>
    <lineage>
        <taxon>Eukaryota</taxon>
        <taxon>Rhodophyta</taxon>
        <taxon>Bangiophyceae</taxon>
        <taxon>Porphyridiales</taxon>
        <taxon>Porphyridiaceae</taxon>
        <taxon>Porphyridium</taxon>
    </lineage>
</organism>
<evidence type="ECO:0000259" key="11">
    <source>
        <dbReference type="PROSITE" id="PS51194"/>
    </source>
</evidence>
<dbReference type="OMA" id="FRIEQEC"/>
<keyword evidence="4 12" id="KW-0347">Helicase</keyword>
<dbReference type="InterPro" id="IPR001650">
    <property type="entry name" value="Helicase_C-like"/>
</dbReference>
<dbReference type="GO" id="GO:0005634">
    <property type="term" value="C:nucleus"/>
    <property type="evidence" value="ECO:0007669"/>
    <property type="project" value="TreeGrafter"/>
</dbReference>
<gene>
    <name evidence="12" type="ORF">FVE85_5161</name>
</gene>
<dbReference type="InterPro" id="IPR011545">
    <property type="entry name" value="DEAD/DEAH_box_helicase_dom"/>
</dbReference>
<evidence type="ECO:0000256" key="8">
    <source>
        <dbReference type="ARBA" id="ARBA00034808"/>
    </source>
</evidence>